<gene>
    <name evidence="8" type="primary">Otof_5</name>
    <name evidence="8" type="ORF">AVEN_18921_1</name>
</gene>
<dbReference type="Gene3D" id="2.60.40.150">
    <property type="entry name" value="C2 domain"/>
    <property type="match status" value="1"/>
</dbReference>
<keyword evidence="3" id="KW-0677">Repeat</keyword>
<dbReference type="GO" id="GO:0016020">
    <property type="term" value="C:membrane"/>
    <property type="evidence" value="ECO:0007669"/>
    <property type="project" value="UniProtKB-SubCell"/>
</dbReference>
<evidence type="ECO:0000256" key="5">
    <source>
        <dbReference type="ARBA" id="ARBA00023136"/>
    </source>
</evidence>
<dbReference type="InterPro" id="IPR037721">
    <property type="entry name" value="Ferlin"/>
</dbReference>
<dbReference type="PANTHER" id="PTHR12546">
    <property type="entry name" value="FER-1-LIKE"/>
    <property type="match status" value="1"/>
</dbReference>
<evidence type="ECO:0000256" key="3">
    <source>
        <dbReference type="ARBA" id="ARBA00022737"/>
    </source>
</evidence>
<dbReference type="EMBL" id="BGPR01007133">
    <property type="protein sequence ID" value="GBN24521.1"/>
    <property type="molecule type" value="Genomic_DNA"/>
</dbReference>
<dbReference type="Proteomes" id="UP000499080">
    <property type="component" value="Unassembled WGS sequence"/>
</dbReference>
<dbReference type="PANTHER" id="PTHR12546:SF60">
    <property type="entry name" value="MISFIRE, ISOFORM F"/>
    <property type="match status" value="1"/>
</dbReference>
<protein>
    <submittedName>
        <fullName evidence="8">Otoferlin</fullName>
    </submittedName>
</protein>
<name>A0A4Y2MBR5_ARAVE</name>
<keyword evidence="4" id="KW-1133">Transmembrane helix</keyword>
<dbReference type="GO" id="GO:0007009">
    <property type="term" value="P:plasma membrane organization"/>
    <property type="evidence" value="ECO:0007669"/>
    <property type="project" value="TreeGrafter"/>
</dbReference>
<evidence type="ECO:0000256" key="2">
    <source>
        <dbReference type="ARBA" id="ARBA00022692"/>
    </source>
</evidence>
<accession>A0A4Y2MBR5</accession>
<evidence type="ECO:0000256" key="6">
    <source>
        <dbReference type="SAM" id="MobiDB-lite"/>
    </source>
</evidence>
<dbReference type="InterPro" id="IPR000008">
    <property type="entry name" value="C2_dom"/>
</dbReference>
<dbReference type="AlphaFoldDB" id="A0A4Y2MBR5"/>
<evidence type="ECO:0000313" key="8">
    <source>
        <dbReference type="EMBL" id="GBN24521.1"/>
    </source>
</evidence>
<feature type="region of interest" description="Disordered" evidence="6">
    <location>
        <begin position="207"/>
        <end position="226"/>
    </location>
</feature>
<sequence length="271" mass="30285">MSKQNVSFQLWEKGRSLKLAIDNLFDEDDEETESESDADSQFAVLKVKVYRAEGLPNLNRGLLAHIKKRCTVEEGVFIDPYVQVFFAGLKGSTSKKKRTTYPVWDEEIVFTTRFPLPPEPIVVQVRDDDFVANNDIGTAVIPLDKISSSDEYGFLPTFGPCYVCLRDQKHPASEDVSCNGRLLMAITTDIMEGSIYTKTSVQVEPTFPVSERPPKQASGASIPHLPLRGRYATGTSLREWSQNVHSALVQTCSVPGFPDQNSKIRPNLLKK</sequence>
<dbReference type="InterPro" id="IPR035892">
    <property type="entry name" value="C2_domain_sf"/>
</dbReference>
<organism evidence="8 9">
    <name type="scientific">Araneus ventricosus</name>
    <name type="common">Orbweaver spider</name>
    <name type="synonym">Epeira ventricosa</name>
    <dbReference type="NCBI Taxonomy" id="182803"/>
    <lineage>
        <taxon>Eukaryota</taxon>
        <taxon>Metazoa</taxon>
        <taxon>Ecdysozoa</taxon>
        <taxon>Arthropoda</taxon>
        <taxon>Chelicerata</taxon>
        <taxon>Arachnida</taxon>
        <taxon>Araneae</taxon>
        <taxon>Araneomorphae</taxon>
        <taxon>Entelegynae</taxon>
        <taxon>Araneoidea</taxon>
        <taxon>Araneidae</taxon>
        <taxon>Araneus</taxon>
    </lineage>
</organism>
<proteinExistence type="predicted"/>
<evidence type="ECO:0000256" key="1">
    <source>
        <dbReference type="ARBA" id="ARBA00004167"/>
    </source>
</evidence>
<feature type="domain" description="C2" evidence="7">
    <location>
        <begin position="26"/>
        <end position="156"/>
    </location>
</feature>
<keyword evidence="2" id="KW-0812">Transmembrane</keyword>
<keyword evidence="9" id="KW-1185">Reference proteome</keyword>
<evidence type="ECO:0000256" key="4">
    <source>
        <dbReference type="ARBA" id="ARBA00022989"/>
    </source>
</evidence>
<comment type="subcellular location">
    <subcellularLocation>
        <location evidence="1">Membrane</location>
        <topology evidence="1">Single-pass membrane protein</topology>
    </subcellularLocation>
</comment>
<dbReference type="SUPFAM" id="SSF49562">
    <property type="entry name" value="C2 domain (Calcium/lipid-binding domain, CaLB)"/>
    <property type="match status" value="1"/>
</dbReference>
<dbReference type="PROSITE" id="PS50004">
    <property type="entry name" value="C2"/>
    <property type="match status" value="1"/>
</dbReference>
<evidence type="ECO:0000313" key="9">
    <source>
        <dbReference type="Proteomes" id="UP000499080"/>
    </source>
</evidence>
<dbReference type="Pfam" id="PF00168">
    <property type="entry name" value="C2"/>
    <property type="match status" value="1"/>
</dbReference>
<comment type="caution">
    <text evidence="8">The sequence shown here is derived from an EMBL/GenBank/DDBJ whole genome shotgun (WGS) entry which is preliminary data.</text>
</comment>
<dbReference type="OrthoDB" id="10059618at2759"/>
<reference evidence="8 9" key="1">
    <citation type="journal article" date="2019" name="Sci. Rep.">
        <title>Orb-weaving spider Araneus ventricosus genome elucidates the spidroin gene catalogue.</title>
        <authorList>
            <person name="Kono N."/>
            <person name="Nakamura H."/>
            <person name="Ohtoshi R."/>
            <person name="Moran D.A.P."/>
            <person name="Shinohara A."/>
            <person name="Yoshida Y."/>
            <person name="Fujiwara M."/>
            <person name="Mori M."/>
            <person name="Tomita M."/>
            <person name="Arakawa K."/>
        </authorList>
    </citation>
    <scope>NUCLEOTIDE SEQUENCE [LARGE SCALE GENOMIC DNA]</scope>
</reference>
<dbReference type="SMART" id="SM00239">
    <property type="entry name" value="C2"/>
    <property type="match status" value="1"/>
</dbReference>
<evidence type="ECO:0000259" key="7">
    <source>
        <dbReference type="PROSITE" id="PS50004"/>
    </source>
</evidence>
<keyword evidence="5" id="KW-0472">Membrane</keyword>